<reference evidence="2 3" key="1">
    <citation type="submission" date="2011-11" db="EMBL/GenBank/DDBJ databases">
        <title>The Noncontiguous Finished genome of Desulfosporosinus youngiae DSM 17734.</title>
        <authorList>
            <consortium name="US DOE Joint Genome Institute (JGI-PGF)"/>
            <person name="Lucas S."/>
            <person name="Han J."/>
            <person name="Lapidus A."/>
            <person name="Cheng J.-F."/>
            <person name="Goodwin L."/>
            <person name="Pitluck S."/>
            <person name="Peters L."/>
            <person name="Ovchinnikova G."/>
            <person name="Lu M."/>
            <person name="Land M.L."/>
            <person name="Hauser L."/>
            <person name="Pester M."/>
            <person name="Spring S."/>
            <person name="Ollivier B."/>
            <person name="Rattei T."/>
            <person name="Klenk H.-P."/>
            <person name="Wagner M."/>
            <person name="Loy A."/>
            <person name="Woyke T.J."/>
        </authorList>
    </citation>
    <scope>NUCLEOTIDE SEQUENCE [LARGE SCALE GENOMIC DNA]</scope>
    <source>
        <strain evidence="2 3">DSM 17734</strain>
    </source>
</reference>
<dbReference type="OrthoDB" id="118405at2"/>
<dbReference type="STRING" id="768710.DesyoDRAFT_0412"/>
<dbReference type="Pfam" id="PF09557">
    <property type="entry name" value="DUF2382"/>
    <property type="match status" value="1"/>
</dbReference>
<dbReference type="eggNOG" id="COG3861">
    <property type="taxonomic scope" value="Bacteria"/>
</dbReference>
<keyword evidence="3" id="KW-1185">Reference proteome</keyword>
<name>H5Y1J2_9FIRM</name>
<evidence type="ECO:0000313" key="2">
    <source>
        <dbReference type="EMBL" id="EHQ87605.1"/>
    </source>
</evidence>
<gene>
    <name evidence="2" type="ORF">DesyoDRAFT_0412</name>
</gene>
<dbReference type="AlphaFoldDB" id="H5Y1J2"/>
<dbReference type="PANTHER" id="PTHR38463">
    <property type="entry name" value="STRESS RESPONSE PROTEIN YSNF"/>
    <property type="match status" value="1"/>
</dbReference>
<feature type="domain" description="DUF2382" evidence="1">
    <location>
        <begin position="39"/>
        <end position="145"/>
    </location>
</feature>
<dbReference type="Proteomes" id="UP000005104">
    <property type="component" value="Chromosome"/>
</dbReference>
<dbReference type="PANTHER" id="PTHR38463:SF1">
    <property type="entry name" value="STRESS RESPONSE PROTEIN YSNF"/>
    <property type="match status" value="1"/>
</dbReference>
<dbReference type="HOGENOM" id="CLU_108392_1_1_9"/>
<dbReference type="EMBL" id="CM001441">
    <property type="protein sequence ID" value="EHQ87605.1"/>
    <property type="molecule type" value="Genomic_DNA"/>
</dbReference>
<dbReference type="InterPro" id="IPR052967">
    <property type="entry name" value="Stress_Response_Assoc"/>
</dbReference>
<evidence type="ECO:0000259" key="1">
    <source>
        <dbReference type="Pfam" id="PF09557"/>
    </source>
</evidence>
<protein>
    <submittedName>
        <fullName evidence="2">Conserved domain protein, TIGR02271</fullName>
    </submittedName>
</protein>
<sequence>MGILNDIFGNGNADEIQGETREEIKDQTNTAVDDAKLLLRKEELNIEKDRVQTGEVELSKEIIEEQRTVDIPVMREEIVIERRVLNNEATDSPITNEETIRIPVSQETVTVDKYTVVTGEVLAHKNIVEDTKHIDETLRHEEARVNKYGNPDVIENVTDQQLQ</sequence>
<organism evidence="2 3">
    <name type="scientific">Desulfosporosinus youngiae DSM 17734</name>
    <dbReference type="NCBI Taxonomy" id="768710"/>
    <lineage>
        <taxon>Bacteria</taxon>
        <taxon>Bacillati</taxon>
        <taxon>Bacillota</taxon>
        <taxon>Clostridia</taxon>
        <taxon>Eubacteriales</taxon>
        <taxon>Desulfitobacteriaceae</taxon>
        <taxon>Desulfosporosinus</taxon>
    </lineage>
</organism>
<proteinExistence type="predicted"/>
<accession>H5Y1J2</accession>
<dbReference type="NCBIfam" id="TIGR02271">
    <property type="entry name" value="YsnF/AvaK domain"/>
    <property type="match status" value="1"/>
</dbReference>
<dbReference type="RefSeq" id="WP_007778769.1">
    <property type="nucleotide sequence ID" value="NZ_CM001441.1"/>
</dbReference>
<evidence type="ECO:0000313" key="3">
    <source>
        <dbReference type="Proteomes" id="UP000005104"/>
    </source>
</evidence>
<dbReference type="InterPro" id="IPR019060">
    <property type="entry name" value="DUF2382"/>
</dbReference>